<dbReference type="Gene3D" id="3.40.50.2300">
    <property type="match status" value="1"/>
</dbReference>
<evidence type="ECO:0000259" key="4">
    <source>
        <dbReference type="PROSITE" id="PS50110"/>
    </source>
</evidence>
<dbReference type="InterPro" id="IPR001789">
    <property type="entry name" value="Sig_transdc_resp-reg_receiver"/>
</dbReference>
<gene>
    <name evidence="5" type="ORF">FIT94_02430</name>
</gene>
<dbReference type="KEGG" id="muv:FIT94_02430"/>
<dbReference type="GeneID" id="66284729"/>
<dbReference type="Pfam" id="PF00196">
    <property type="entry name" value="GerE"/>
    <property type="match status" value="1"/>
</dbReference>
<dbReference type="CDD" id="cd06170">
    <property type="entry name" value="LuxR_C_like"/>
    <property type="match status" value="1"/>
</dbReference>
<evidence type="ECO:0000256" key="2">
    <source>
        <dbReference type="PROSITE-ProRule" id="PRU00169"/>
    </source>
</evidence>
<feature type="domain" description="HTH luxR-type" evidence="3">
    <location>
        <begin position="133"/>
        <end position="195"/>
    </location>
</feature>
<dbReference type="Proteomes" id="UP000314901">
    <property type="component" value="Chromosome"/>
</dbReference>
<name>A0AAX1EZ50_9PROT</name>
<dbReference type="PANTHER" id="PTHR43214">
    <property type="entry name" value="TWO-COMPONENT RESPONSE REGULATOR"/>
    <property type="match status" value="1"/>
</dbReference>
<accession>A0AAX1EZ50</accession>
<protein>
    <submittedName>
        <fullName evidence="5">Response regulator transcription factor</fullName>
    </submittedName>
</protein>
<organism evidence="5 6">
    <name type="scientific">Candidatus Methylopumilus universalis</name>
    <dbReference type="NCBI Taxonomy" id="2588536"/>
    <lineage>
        <taxon>Bacteria</taxon>
        <taxon>Pseudomonadati</taxon>
        <taxon>Pseudomonadota</taxon>
        <taxon>Betaproteobacteria</taxon>
        <taxon>Nitrosomonadales</taxon>
        <taxon>Methylophilaceae</taxon>
        <taxon>Candidatus Methylopumilus</taxon>
    </lineage>
</organism>
<sequence length="195" mass="22045">MANSSVKIVTIYLIEDDASQRDSIESLLVYKGYIVKSYSAANNFLKNANLERPAIVISDIRLPDISGVELHHALIEKNINIPIIFISGEASIQQSIDAMKQGAIEFLVKPFEIDELINAVTKAIRIELKEINLNVLLKNLSPREREVYKLLLKGHNNQELIDKLHLSLPTVKQYKSEVMRKLNVKSLSKLIELAK</sequence>
<dbReference type="SUPFAM" id="SSF52172">
    <property type="entry name" value="CheY-like"/>
    <property type="match status" value="1"/>
</dbReference>
<keyword evidence="2" id="KW-0597">Phosphoprotein</keyword>
<dbReference type="PROSITE" id="PS50110">
    <property type="entry name" value="RESPONSE_REGULATORY"/>
    <property type="match status" value="1"/>
</dbReference>
<dbReference type="InterPro" id="IPR039420">
    <property type="entry name" value="WalR-like"/>
</dbReference>
<dbReference type="SMART" id="SM00421">
    <property type="entry name" value="HTH_LUXR"/>
    <property type="match status" value="1"/>
</dbReference>
<dbReference type="InterPro" id="IPR011006">
    <property type="entry name" value="CheY-like_superfamily"/>
</dbReference>
<dbReference type="InterPro" id="IPR036388">
    <property type="entry name" value="WH-like_DNA-bd_sf"/>
</dbReference>
<reference evidence="5 6" key="1">
    <citation type="journal article" date="2019" name="ISME J.">
        <title>Evolution in action: habitat transition from sediment to the pelagial leads to genome streamlining in Methylophilaceae.</title>
        <authorList>
            <person name="Salcher M."/>
            <person name="Schaefle D."/>
            <person name="Kaspar M."/>
            <person name="Neuenschwander S.M."/>
            <person name="Ghai R."/>
        </authorList>
    </citation>
    <scope>NUCLEOTIDE SEQUENCE [LARGE SCALE GENOMIC DNA]</scope>
    <source>
        <strain evidence="5 6">MMS-RVI-51</strain>
    </source>
</reference>
<dbReference type="GO" id="GO:0000160">
    <property type="term" value="P:phosphorelay signal transduction system"/>
    <property type="evidence" value="ECO:0007669"/>
    <property type="project" value="InterPro"/>
</dbReference>
<dbReference type="EMBL" id="CP040953">
    <property type="protein sequence ID" value="QDC40936.1"/>
    <property type="molecule type" value="Genomic_DNA"/>
</dbReference>
<dbReference type="Gene3D" id="1.10.10.10">
    <property type="entry name" value="Winged helix-like DNA-binding domain superfamily/Winged helix DNA-binding domain"/>
    <property type="match status" value="1"/>
</dbReference>
<dbReference type="SMART" id="SM00448">
    <property type="entry name" value="REC"/>
    <property type="match status" value="1"/>
</dbReference>
<feature type="domain" description="Response regulatory" evidence="4">
    <location>
        <begin position="10"/>
        <end position="124"/>
    </location>
</feature>
<evidence type="ECO:0000256" key="1">
    <source>
        <dbReference type="ARBA" id="ARBA00023125"/>
    </source>
</evidence>
<evidence type="ECO:0000313" key="5">
    <source>
        <dbReference type="EMBL" id="QDC40936.1"/>
    </source>
</evidence>
<dbReference type="GO" id="GO:0006355">
    <property type="term" value="P:regulation of DNA-templated transcription"/>
    <property type="evidence" value="ECO:0007669"/>
    <property type="project" value="InterPro"/>
</dbReference>
<evidence type="ECO:0000259" key="3">
    <source>
        <dbReference type="PROSITE" id="PS50043"/>
    </source>
</evidence>
<dbReference type="GO" id="GO:0003677">
    <property type="term" value="F:DNA binding"/>
    <property type="evidence" value="ECO:0007669"/>
    <property type="project" value="UniProtKB-KW"/>
</dbReference>
<dbReference type="PANTHER" id="PTHR43214:SF44">
    <property type="entry name" value="TWO-COMPONENT RESPONSE REGULATOR"/>
    <property type="match status" value="1"/>
</dbReference>
<dbReference type="PROSITE" id="PS50043">
    <property type="entry name" value="HTH_LUXR_2"/>
    <property type="match status" value="1"/>
</dbReference>
<evidence type="ECO:0000313" key="6">
    <source>
        <dbReference type="Proteomes" id="UP000314901"/>
    </source>
</evidence>
<keyword evidence="1" id="KW-0238">DNA-binding</keyword>
<feature type="modified residue" description="4-aspartylphosphate" evidence="2">
    <location>
        <position position="59"/>
    </location>
</feature>
<dbReference type="RefSeq" id="WP_139867352.1">
    <property type="nucleotide sequence ID" value="NZ_CP040949.1"/>
</dbReference>
<dbReference type="PRINTS" id="PR00038">
    <property type="entry name" value="HTHLUXR"/>
</dbReference>
<dbReference type="AlphaFoldDB" id="A0AAX1EZ50"/>
<dbReference type="Pfam" id="PF00072">
    <property type="entry name" value="Response_reg"/>
    <property type="match status" value="1"/>
</dbReference>
<proteinExistence type="predicted"/>
<dbReference type="InterPro" id="IPR000792">
    <property type="entry name" value="Tscrpt_reg_LuxR_C"/>
</dbReference>